<accession>A0A193LIR8</accession>
<organism evidence="9 10">
    <name type="scientific">Woeseia oceani</name>
    <dbReference type="NCBI Taxonomy" id="1548547"/>
    <lineage>
        <taxon>Bacteria</taxon>
        <taxon>Pseudomonadati</taxon>
        <taxon>Pseudomonadota</taxon>
        <taxon>Gammaproteobacteria</taxon>
        <taxon>Woeseiales</taxon>
        <taxon>Woeseiaceae</taxon>
        <taxon>Woeseia</taxon>
    </lineage>
</organism>
<dbReference type="Proteomes" id="UP000092695">
    <property type="component" value="Chromosome"/>
</dbReference>
<dbReference type="PROSITE" id="PS51257">
    <property type="entry name" value="PROKAR_LIPOPROTEIN"/>
    <property type="match status" value="1"/>
</dbReference>
<dbReference type="GO" id="GO:0046872">
    <property type="term" value="F:metal ion binding"/>
    <property type="evidence" value="ECO:0007669"/>
    <property type="project" value="UniProtKB-KW"/>
</dbReference>
<evidence type="ECO:0000313" key="10">
    <source>
        <dbReference type="Proteomes" id="UP000092695"/>
    </source>
</evidence>
<comment type="cofactor">
    <cofactor evidence="6">
        <name>Zn(2+)</name>
        <dbReference type="ChEBI" id="CHEBI:29105"/>
    </cofactor>
    <text evidence="6">Binds 1 zinc ion per subunit.</text>
</comment>
<dbReference type="CDD" id="cd07331">
    <property type="entry name" value="M48C_Oma1_like"/>
    <property type="match status" value="1"/>
</dbReference>
<feature type="signal peptide" evidence="7">
    <location>
        <begin position="1"/>
        <end position="21"/>
    </location>
</feature>
<name>A0A193LIR8_9GAMM</name>
<dbReference type="InterPro" id="IPR001915">
    <property type="entry name" value="Peptidase_M48"/>
</dbReference>
<evidence type="ECO:0000256" key="7">
    <source>
        <dbReference type="SAM" id="SignalP"/>
    </source>
</evidence>
<dbReference type="Gene3D" id="3.30.2010.10">
    <property type="entry name" value="Metalloproteases ('zincins'), catalytic domain"/>
    <property type="match status" value="1"/>
</dbReference>
<evidence type="ECO:0000256" key="1">
    <source>
        <dbReference type="ARBA" id="ARBA00022670"/>
    </source>
</evidence>
<keyword evidence="2" id="KW-0479">Metal-binding</keyword>
<evidence type="ECO:0000256" key="2">
    <source>
        <dbReference type="ARBA" id="ARBA00022723"/>
    </source>
</evidence>
<dbReference type="GO" id="GO:0004222">
    <property type="term" value="F:metalloendopeptidase activity"/>
    <property type="evidence" value="ECO:0007669"/>
    <property type="project" value="InterPro"/>
</dbReference>
<keyword evidence="10" id="KW-1185">Reference proteome</keyword>
<dbReference type="STRING" id="1548547.BA177_15110"/>
<evidence type="ECO:0000256" key="3">
    <source>
        <dbReference type="ARBA" id="ARBA00022801"/>
    </source>
</evidence>
<dbReference type="OrthoDB" id="9810445at2"/>
<keyword evidence="7" id="KW-0732">Signal</keyword>
<comment type="similarity">
    <text evidence="6">Belongs to the peptidase M48 family.</text>
</comment>
<reference evidence="9 10" key="1">
    <citation type="submission" date="2016-06" db="EMBL/GenBank/DDBJ databases">
        <title>Complete genome sequence of a deep-branching marine Gamma Proteobacterium Woeseia oceani type strain XK5.</title>
        <authorList>
            <person name="Mu D."/>
            <person name="Du Z."/>
        </authorList>
    </citation>
    <scope>NUCLEOTIDE SEQUENCE [LARGE SCALE GENOMIC DNA]</scope>
    <source>
        <strain evidence="9 10">XK5</strain>
    </source>
</reference>
<keyword evidence="5 6" id="KW-0482">Metalloprotease</keyword>
<evidence type="ECO:0000256" key="4">
    <source>
        <dbReference type="ARBA" id="ARBA00022833"/>
    </source>
</evidence>
<keyword evidence="1 6" id="KW-0645">Protease</keyword>
<proteinExistence type="inferred from homology"/>
<feature type="chain" id="PRO_5008260274" description="Peptidase M48 domain-containing protein" evidence="7">
    <location>
        <begin position="22"/>
        <end position="270"/>
    </location>
</feature>
<dbReference type="Pfam" id="PF01435">
    <property type="entry name" value="Peptidase_M48"/>
    <property type="match status" value="1"/>
</dbReference>
<sequence>MTKTIRQSLLTTLFMALVVSACSSSPTGRKQLVLKSDAELEQEGTRQFRALQEQVPLVKNGNTIDFVACVADAIVGELEGDYADLYWELAVVDQPDVNAFVMPGGKIVVKAGILGIVENQHQLAAVLGHEVAHVTAHHSNERASRAMLAGVGIDVAAILLGGGYSNQTRGAYEALSAGASLGIMNPFNRKQETEADVVGLEYMARAGFDPRESVALWKIMNEKNKTNIPEYMSTHPSGETRIENLVAQYPKALALYNEAQAQGKNPNCDR</sequence>
<evidence type="ECO:0000256" key="5">
    <source>
        <dbReference type="ARBA" id="ARBA00023049"/>
    </source>
</evidence>
<dbReference type="EMBL" id="CP016268">
    <property type="protein sequence ID" value="ANO52338.1"/>
    <property type="molecule type" value="Genomic_DNA"/>
</dbReference>
<feature type="domain" description="Peptidase M48" evidence="8">
    <location>
        <begin position="84"/>
        <end position="246"/>
    </location>
</feature>
<evidence type="ECO:0000313" key="9">
    <source>
        <dbReference type="EMBL" id="ANO52338.1"/>
    </source>
</evidence>
<dbReference type="InterPro" id="IPR051156">
    <property type="entry name" value="Mito/Outer_Membr_Metalloprot"/>
</dbReference>
<keyword evidence="3 6" id="KW-0378">Hydrolase</keyword>
<dbReference type="PANTHER" id="PTHR22726:SF24">
    <property type="entry name" value="M48 FAMILY METALLOPEPTIDASE"/>
    <property type="match status" value="1"/>
</dbReference>
<dbReference type="GO" id="GO:0051603">
    <property type="term" value="P:proteolysis involved in protein catabolic process"/>
    <property type="evidence" value="ECO:0007669"/>
    <property type="project" value="TreeGrafter"/>
</dbReference>
<evidence type="ECO:0000259" key="8">
    <source>
        <dbReference type="Pfam" id="PF01435"/>
    </source>
</evidence>
<dbReference type="RefSeq" id="WP_068617550.1">
    <property type="nucleotide sequence ID" value="NZ_CP016268.1"/>
</dbReference>
<keyword evidence="4 6" id="KW-0862">Zinc</keyword>
<dbReference type="KEGG" id="woc:BA177_15110"/>
<dbReference type="GO" id="GO:0016020">
    <property type="term" value="C:membrane"/>
    <property type="evidence" value="ECO:0007669"/>
    <property type="project" value="TreeGrafter"/>
</dbReference>
<gene>
    <name evidence="9" type="ORF">BA177_15110</name>
</gene>
<dbReference type="PANTHER" id="PTHR22726">
    <property type="entry name" value="METALLOENDOPEPTIDASE OMA1"/>
    <property type="match status" value="1"/>
</dbReference>
<protein>
    <recommendedName>
        <fullName evidence="8">Peptidase M48 domain-containing protein</fullName>
    </recommendedName>
</protein>
<evidence type="ECO:0000256" key="6">
    <source>
        <dbReference type="RuleBase" id="RU003983"/>
    </source>
</evidence>
<dbReference type="AlphaFoldDB" id="A0A193LIR8"/>